<organism evidence="2 3">
    <name type="scientific">Parasedimentitalea psychrophila</name>
    <dbReference type="NCBI Taxonomy" id="2997337"/>
    <lineage>
        <taxon>Bacteria</taxon>
        <taxon>Pseudomonadati</taxon>
        <taxon>Pseudomonadota</taxon>
        <taxon>Alphaproteobacteria</taxon>
        <taxon>Rhodobacterales</taxon>
        <taxon>Paracoccaceae</taxon>
        <taxon>Parasedimentitalea</taxon>
    </lineage>
</organism>
<gene>
    <name evidence="2" type="ORF">QPJ95_22630</name>
</gene>
<evidence type="ECO:0000313" key="2">
    <source>
        <dbReference type="EMBL" id="WIY25242.1"/>
    </source>
</evidence>
<dbReference type="EMBL" id="CP127247">
    <property type="protein sequence ID" value="WIY25242.1"/>
    <property type="molecule type" value="Genomic_DNA"/>
</dbReference>
<evidence type="ECO:0000256" key="1">
    <source>
        <dbReference type="SAM" id="MobiDB-lite"/>
    </source>
</evidence>
<accession>A0A9Y2L0D7</accession>
<proteinExistence type="predicted"/>
<sequence>MNRDVWTRDEVDSPCTQVCVVHPETQLCAGCARSLDEISRWSLMSVTERHAIVADLPNRNAVPKKRRGGRAGRADRVQP</sequence>
<dbReference type="InterPro" id="IPR010710">
    <property type="entry name" value="DUF1289"/>
</dbReference>
<dbReference type="RefSeq" id="WP_270920290.1">
    <property type="nucleotide sequence ID" value="NZ_CP127247.1"/>
</dbReference>
<dbReference type="PANTHER" id="PTHR35175">
    <property type="entry name" value="DUF1289 DOMAIN-CONTAINING PROTEIN"/>
    <property type="match status" value="1"/>
</dbReference>
<feature type="region of interest" description="Disordered" evidence="1">
    <location>
        <begin position="58"/>
        <end position="79"/>
    </location>
</feature>
<dbReference type="Proteomes" id="UP001238334">
    <property type="component" value="Chromosome"/>
</dbReference>
<name>A0A9Y2L0D7_9RHOB</name>
<protein>
    <submittedName>
        <fullName evidence="2">DUF1289 domain-containing protein</fullName>
    </submittedName>
</protein>
<dbReference type="KEGG" id="ppso:QPJ95_22630"/>
<dbReference type="PANTHER" id="PTHR35175:SF2">
    <property type="entry name" value="DUF1289 DOMAIN-CONTAINING PROTEIN"/>
    <property type="match status" value="1"/>
</dbReference>
<dbReference type="AlphaFoldDB" id="A0A9Y2L0D7"/>
<reference evidence="2 3" key="1">
    <citation type="submission" date="2023-06" db="EMBL/GenBank/DDBJ databases">
        <title>Parasedimentitalea psychrophila sp. nov., a psychrophilic bacterium isolated from deep-sea sediment.</title>
        <authorList>
            <person name="Li A."/>
        </authorList>
    </citation>
    <scope>NUCLEOTIDE SEQUENCE [LARGE SCALE GENOMIC DNA]</scope>
    <source>
        <strain evidence="2 3">QS115</strain>
    </source>
</reference>
<keyword evidence="3" id="KW-1185">Reference proteome</keyword>
<dbReference type="Pfam" id="PF06945">
    <property type="entry name" value="DUF1289"/>
    <property type="match status" value="1"/>
</dbReference>
<evidence type="ECO:0000313" key="3">
    <source>
        <dbReference type="Proteomes" id="UP001238334"/>
    </source>
</evidence>